<gene>
    <name evidence="4" type="ORF">SAMN05661003_10230</name>
</gene>
<dbReference type="InterPro" id="IPR043129">
    <property type="entry name" value="ATPase_NBD"/>
</dbReference>
<dbReference type="AlphaFoldDB" id="A0A1G6YGN4"/>
<keyword evidence="5" id="KW-1185">Reference proteome</keyword>
<accession>A0A1G6YGN4</accession>
<evidence type="ECO:0000256" key="1">
    <source>
        <dbReference type="ARBA" id="ARBA00022679"/>
    </source>
</evidence>
<dbReference type="GO" id="GO:0006096">
    <property type="term" value="P:glycolytic process"/>
    <property type="evidence" value="ECO:0007669"/>
    <property type="project" value="InterPro"/>
</dbReference>
<evidence type="ECO:0000313" key="5">
    <source>
        <dbReference type="Proteomes" id="UP000243205"/>
    </source>
</evidence>
<dbReference type="OrthoDB" id="257751at2"/>
<evidence type="ECO:0000313" key="4">
    <source>
        <dbReference type="EMBL" id="SDD89153.1"/>
    </source>
</evidence>
<dbReference type="SUPFAM" id="SSF53067">
    <property type="entry name" value="Actin-like ATPase domain"/>
    <property type="match status" value="1"/>
</dbReference>
<dbReference type="GO" id="GO:0004340">
    <property type="term" value="F:glucokinase activity"/>
    <property type="evidence" value="ECO:0007669"/>
    <property type="project" value="InterPro"/>
</dbReference>
<keyword evidence="2 4" id="KW-0418">Kinase</keyword>
<keyword evidence="1" id="KW-0808">Transferase</keyword>
<dbReference type="EMBL" id="FNAQ01000002">
    <property type="protein sequence ID" value="SDD89153.1"/>
    <property type="molecule type" value="Genomic_DNA"/>
</dbReference>
<dbReference type="PANTHER" id="PTHR47690:SF1">
    <property type="entry name" value="GLUCOKINASE"/>
    <property type="match status" value="1"/>
</dbReference>
<name>A0A1G6YGN4_9BACT</name>
<dbReference type="InterPro" id="IPR003836">
    <property type="entry name" value="Glucokinase"/>
</dbReference>
<comment type="similarity">
    <text evidence="3">Belongs to the bacterial glucokinase family.</text>
</comment>
<dbReference type="GO" id="GO:0005829">
    <property type="term" value="C:cytosol"/>
    <property type="evidence" value="ECO:0007669"/>
    <property type="project" value="TreeGrafter"/>
</dbReference>
<dbReference type="GO" id="GO:0005524">
    <property type="term" value="F:ATP binding"/>
    <property type="evidence" value="ECO:0007669"/>
    <property type="project" value="InterPro"/>
</dbReference>
<dbReference type="GO" id="GO:0005536">
    <property type="term" value="F:D-glucose binding"/>
    <property type="evidence" value="ECO:0007669"/>
    <property type="project" value="InterPro"/>
</dbReference>
<dbReference type="STRING" id="57664.SAMN05661003_10230"/>
<sequence length="324" mass="35414">MLLLAGDVGGTSARFQWLAVGERQTERSAVHSYRSADFASFSDLLAQLLRDCSIERVDVACFGLPGPVNDAEVTLTNLPWHIRVCLLKARLPLATVTLINDFQAAALGIDELAADALICLHEGRFDPAGNRLVVGAGTGLGVAPVYQRGGRFYPQSSEGGHMAFAPLDEEQERLLHWLHERWRHVSYEDLLSGSGLETLYLYHLRRMGRSEAPVLRAAEVHAAAERGEAAAVAALTSFVNIYGQFVGDAALLWPARAGIYIAGGIGGRIARWMRGSAFTEYFLAKDRMREVVEQMPVYLVTDELIGLKGALLQARRSAGLVERP</sequence>
<dbReference type="Pfam" id="PF02685">
    <property type="entry name" value="Glucokinase"/>
    <property type="match status" value="1"/>
</dbReference>
<dbReference type="Gene3D" id="3.40.367.20">
    <property type="match status" value="1"/>
</dbReference>
<evidence type="ECO:0000256" key="2">
    <source>
        <dbReference type="ARBA" id="ARBA00022777"/>
    </source>
</evidence>
<dbReference type="InterPro" id="IPR050201">
    <property type="entry name" value="Bacterial_glucokinase"/>
</dbReference>
<dbReference type="PANTHER" id="PTHR47690">
    <property type="entry name" value="GLUCOKINASE"/>
    <property type="match status" value="1"/>
</dbReference>
<evidence type="ECO:0000256" key="3">
    <source>
        <dbReference type="RuleBase" id="RU004046"/>
    </source>
</evidence>
<dbReference type="CDD" id="cd24008">
    <property type="entry name" value="ASKHA_NBD_GLK"/>
    <property type="match status" value="1"/>
</dbReference>
<organism evidence="4 5">
    <name type="scientific">Desulfuromonas thiophila</name>
    <dbReference type="NCBI Taxonomy" id="57664"/>
    <lineage>
        <taxon>Bacteria</taxon>
        <taxon>Pseudomonadati</taxon>
        <taxon>Thermodesulfobacteriota</taxon>
        <taxon>Desulfuromonadia</taxon>
        <taxon>Desulfuromonadales</taxon>
        <taxon>Desulfuromonadaceae</taxon>
        <taxon>Desulfuromonas</taxon>
    </lineage>
</organism>
<dbReference type="RefSeq" id="WP_092075920.1">
    <property type="nucleotide sequence ID" value="NZ_FNAQ01000002.1"/>
</dbReference>
<reference evidence="5" key="1">
    <citation type="submission" date="2016-10" db="EMBL/GenBank/DDBJ databases">
        <authorList>
            <person name="Varghese N."/>
            <person name="Submissions S."/>
        </authorList>
    </citation>
    <scope>NUCLEOTIDE SEQUENCE [LARGE SCALE GENOMIC DNA]</scope>
    <source>
        <strain evidence="5">DSM 8987</strain>
    </source>
</reference>
<proteinExistence type="inferred from homology"/>
<dbReference type="Gene3D" id="3.30.420.40">
    <property type="match status" value="1"/>
</dbReference>
<protein>
    <submittedName>
        <fullName evidence="4">Glucokinase</fullName>
    </submittedName>
</protein>
<dbReference type="Proteomes" id="UP000243205">
    <property type="component" value="Unassembled WGS sequence"/>
</dbReference>